<dbReference type="GO" id="GO:0016791">
    <property type="term" value="F:phosphatase activity"/>
    <property type="evidence" value="ECO:0007669"/>
    <property type="project" value="UniProtKB-ARBA"/>
</dbReference>
<dbReference type="AlphaFoldDB" id="A0A926DTC3"/>
<dbReference type="InterPro" id="IPR023214">
    <property type="entry name" value="HAD_sf"/>
</dbReference>
<evidence type="ECO:0000313" key="1">
    <source>
        <dbReference type="EMBL" id="MBC8542984.1"/>
    </source>
</evidence>
<dbReference type="EMBL" id="JACRSQ010000006">
    <property type="protein sequence ID" value="MBC8542984.1"/>
    <property type="molecule type" value="Genomic_DNA"/>
</dbReference>
<accession>A0A926DTC3</accession>
<dbReference type="GO" id="GO:0005829">
    <property type="term" value="C:cytosol"/>
    <property type="evidence" value="ECO:0007669"/>
    <property type="project" value="TreeGrafter"/>
</dbReference>
<dbReference type="Proteomes" id="UP000657006">
    <property type="component" value="Unassembled WGS sequence"/>
</dbReference>
<dbReference type="Pfam" id="PF08282">
    <property type="entry name" value="Hydrolase_3"/>
    <property type="match status" value="1"/>
</dbReference>
<reference evidence="1" key="1">
    <citation type="submission" date="2020-08" db="EMBL/GenBank/DDBJ databases">
        <title>Genome public.</title>
        <authorList>
            <person name="Liu C."/>
            <person name="Sun Q."/>
        </authorList>
    </citation>
    <scope>NUCLEOTIDE SEQUENCE</scope>
    <source>
        <strain evidence="1">NSJ-32</strain>
    </source>
</reference>
<keyword evidence="2" id="KW-1185">Reference proteome</keyword>
<dbReference type="InterPro" id="IPR036412">
    <property type="entry name" value="HAD-like_sf"/>
</dbReference>
<dbReference type="GO" id="GO:0000287">
    <property type="term" value="F:magnesium ion binding"/>
    <property type="evidence" value="ECO:0007669"/>
    <property type="project" value="TreeGrafter"/>
</dbReference>
<proteinExistence type="predicted"/>
<organism evidence="1 2">
    <name type="scientific">Bianquea renquensis</name>
    <dbReference type="NCBI Taxonomy" id="2763661"/>
    <lineage>
        <taxon>Bacteria</taxon>
        <taxon>Bacillati</taxon>
        <taxon>Bacillota</taxon>
        <taxon>Clostridia</taxon>
        <taxon>Eubacteriales</taxon>
        <taxon>Bianqueaceae</taxon>
        <taxon>Bianquea</taxon>
    </lineage>
</organism>
<keyword evidence="1" id="KW-0378">Hydrolase</keyword>
<comment type="caution">
    <text evidence="1">The sequence shown here is derived from an EMBL/GenBank/DDBJ whole genome shotgun (WGS) entry which is preliminary data.</text>
</comment>
<protein>
    <submittedName>
        <fullName evidence="1">HAD hydrolase family protein</fullName>
    </submittedName>
</protein>
<name>A0A926DTC3_9FIRM</name>
<dbReference type="PANTHER" id="PTHR10000:SF55">
    <property type="entry name" value="5-AMINO-6-(5-PHOSPHO-D-RIBITYLAMINO)URACIL PHOSPHATASE YCSE"/>
    <property type="match status" value="1"/>
</dbReference>
<dbReference type="PANTHER" id="PTHR10000">
    <property type="entry name" value="PHOSPHOSERINE PHOSPHATASE"/>
    <property type="match status" value="1"/>
</dbReference>
<dbReference type="SUPFAM" id="SSF56784">
    <property type="entry name" value="HAD-like"/>
    <property type="match status" value="1"/>
</dbReference>
<dbReference type="Gene3D" id="3.40.50.1000">
    <property type="entry name" value="HAD superfamily/HAD-like"/>
    <property type="match status" value="2"/>
</dbReference>
<dbReference type="RefSeq" id="WP_177715331.1">
    <property type="nucleotide sequence ID" value="NZ_JACRSQ010000006.1"/>
</dbReference>
<sequence>MIKLLALDYDWTMLDYSAHKPAFSQDLLDYLTRFIAAGGIAGIVSGRTEESLRHEASANGWDWEAPFPSFCVLQEAYAKVPQDALAELNLQNRRKIDALSRQLSHFVDPWLTIFAERGLPPQTWSLSSSYPLAFEFSSPAEASKAWPVLEQCLASAHLDACRIHRNCHILALYHPACCKGSLLKAVAEHYGIAPGEVLAIGDSLNDATMLDGEYGFYCGAPENADPLIRSLVLSRGGKLGKGTAYTGVLDIYRQYRDEHLLPF</sequence>
<gene>
    <name evidence="1" type="ORF">H8730_05450</name>
</gene>
<evidence type="ECO:0000313" key="2">
    <source>
        <dbReference type="Proteomes" id="UP000657006"/>
    </source>
</evidence>